<reference evidence="1 2" key="1">
    <citation type="submission" date="2020-08" db="EMBL/GenBank/DDBJ databases">
        <title>Whole-Genome Sequence of French Clinical Streptomyces mexicanus Strain Q0842.</title>
        <authorList>
            <person name="Boxberger M."/>
            <person name="La Scola B."/>
        </authorList>
    </citation>
    <scope>NUCLEOTIDE SEQUENCE [LARGE SCALE GENOMIC DNA]</scope>
    <source>
        <strain evidence="1 2">Marseille-Q0842</strain>
    </source>
</reference>
<dbReference type="Pfam" id="PF09391">
    <property type="entry name" value="DUF2000"/>
    <property type="match status" value="1"/>
</dbReference>
<dbReference type="Proteomes" id="UP000517694">
    <property type="component" value="Unassembled WGS sequence"/>
</dbReference>
<dbReference type="AlphaFoldDB" id="A0A7X1LQI9"/>
<proteinExistence type="predicted"/>
<keyword evidence="2" id="KW-1185">Reference proteome</keyword>
<sequence length="155" mass="17018">MGPDQASERGDRATDATQPIRFDTKIAVLLREDLEPWQRLNVTAFLVSGLGTAVPEVVGEPYEDADEVSYLPMFRQPVLVFEGTKETLTRAHARTLTRALPRAVFTSDLFTTGNDRDNRAAVRAVPTAELDLVGLAVYGPKNAVDKVLKGARMHP</sequence>
<dbReference type="InterPro" id="IPR023476">
    <property type="entry name" value="Pep_tRNA_hydro_II_dom_sf"/>
</dbReference>
<dbReference type="Gene3D" id="3.40.1490.10">
    <property type="entry name" value="Bit1"/>
    <property type="match status" value="1"/>
</dbReference>
<dbReference type="SUPFAM" id="SSF102462">
    <property type="entry name" value="Peptidyl-tRNA hydrolase II"/>
    <property type="match status" value="1"/>
</dbReference>
<name>A0A7X1LQI9_9ACTN</name>
<dbReference type="OrthoDB" id="1684239at2"/>
<comment type="caution">
    <text evidence="1">The sequence shown here is derived from an EMBL/GenBank/DDBJ whole genome shotgun (WGS) entry which is preliminary data.</text>
</comment>
<evidence type="ECO:0000313" key="1">
    <source>
        <dbReference type="EMBL" id="MBC2865674.1"/>
    </source>
</evidence>
<accession>A0A7X1LQI9</accession>
<gene>
    <name evidence="1" type="ORF">H1R13_11865</name>
</gene>
<dbReference type="InterPro" id="IPR018988">
    <property type="entry name" value="DUF2000"/>
</dbReference>
<organism evidence="1 2">
    <name type="scientific">Streptomyces mexicanus</name>
    <dbReference type="NCBI Taxonomy" id="178566"/>
    <lineage>
        <taxon>Bacteria</taxon>
        <taxon>Bacillati</taxon>
        <taxon>Actinomycetota</taxon>
        <taxon>Actinomycetes</taxon>
        <taxon>Kitasatosporales</taxon>
        <taxon>Streptomycetaceae</taxon>
        <taxon>Streptomyces</taxon>
    </lineage>
</organism>
<protein>
    <submittedName>
        <fullName evidence="1">DUF2000 domain-containing protein</fullName>
    </submittedName>
</protein>
<dbReference type="EMBL" id="JACMHY010000004">
    <property type="protein sequence ID" value="MBC2865674.1"/>
    <property type="molecule type" value="Genomic_DNA"/>
</dbReference>
<evidence type="ECO:0000313" key="2">
    <source>
        <dbReference type="Proteomes" id="UP000517694"/>
    </source>
</evidence>